<dbReference type="Pfam" id="PF23622">
    <property type="entry name" value="LRR_At1g61320_AtMIF1"/>
    <property type="match status" value="1"/>
</dbReference>
<dbReference type="AlphaFoldDB" id="A0AAP0E4G3"/>
<dbReference type="Proteomes" id="UP001417504">
    <property type="component" value="Unassembled WGS sequence"/>
</dbReference>
<dbReference type="InterPro" id="IPR055357">
    <property type="entry name" value="LRR_At1g61320_AtMIF1"/>
</dbReference>
<protein>
    <recommendedName>
        <fullName evidence="1">At1g61320/AtMIF1 LRR domain-containing protein</fullName>
    </recommendedName>
</protein>
<proteinExistence type="predicted"/>
<organism evidence="2 3">
    <name type="scientific">Stephania japonica</name>
    <dbReference type="NCBI Taxonomy" id="461633"/>
    <lineage>
        <taxon>Eukaryota</taxon>
        <taxon>Viridiplantae</taxon>
        <taxon>Streptophyta</taxon>
        <taxon>Embryophyta</taxon>
        <taxon>Tracheophyta</taxon>
        <taxon>Spermatophyta</taxon>
        <taxon>Magnoliopsida</taxon>
        <taxon>Ranunculales</taxon>
        <taxon>Menispermaceae</taxon>
        <taxon>Menispermoideae</taxon>
        <taxon>Cissampelideae</taxon>
        <taxon>Stephania</taxon>
    </lineage>
</organism>
<dbReference type="InterPro" id="IPR053772">
    <property type="entry name" value="At1g61320/At1g61330-like"/>
</dbReference>
<accession>A0AAP0E4G3</accession>
<evidence type="ECO:0000313" key="3">
    <source>
        <dbReference type="Proteomes" id="UP001417504"/>
    </source>
</evidence>
<dbReference type="InterPro" id="IPR032675">
    <property type="entry name" value="LRR_dom_sf"/>
</dbReference>
<dbReference type="PANTHER" id="PTHR34145">
    <property type="entry name" value="OS02G0105600 PROTEIN"/>
    <property type="match status" value="1"/>
</dbReference>
<sequence length="207" mass="23957">MIFSRSLTEEESVNAVNRYVQLNKQNEICKFCLQICLGEYVDVQRPELKVYTDKWFEFAVHRSVKELNLAFYPKPYLEEEELKLPGFLFSYDSPMTHFTLGYFDFSPPAGFTGFGSLVSLYLRWVNIADDTLESIVLNCPVLSDLYLWECSLSSIKILSPKDFQLKRLLVAFVCAPKIDIMAPNLKSFHFSGFNLPSRCSFQNIHML</sequence>
<gene>
    <name evidence="2" type="ORF">Sjap_025526</name>
</gene>
<feature type="domain" description="At1g61320/AtMIF1 LRR" evidence="1">
    <location>
        <begin position="49"/>
        <end position="194"/>
    </location>
</feature>
<dbReference type="Gene3D" id="3.80.10.10">
    <property type="entry name" value="Ribonuclease Inhibitor"/>
    <property type="match status" value="1"/>
</dbReference>
<evidence type="ECO:0000259" key="1">
    <source>
        <dbReference type="Pfam" id="PF23622"/>
    </source>
</evidence>
<comment type="caution">
    <text evidence="2">The sequence shown here is derived from an EMBL/GenBank/DDBJ whole genome shotgun (WGS) entry which is preliminary data.</text>
</comment>
<keyword evidence="3" id="KW-1185">Reference proteome</keyword>
<dbReference type="SUPFAM" id="SSF52047">
    <property type="entry name" value="RNI-like"/>
    <property type="match status" value="1"/>
</dbReference>
<name>A0AAP0E4G3_9MAGN</name>
<evidence type="ECO:0000313" key="2">
    <source>
        <dbReference type="EMBL" id="KAK9085115.1"/>
    </source>
</evidence>
<reference evidence="2 3" key="1">
    <citation type="submission" date="2024-01" db="EMBL/GenBank/DDBJ databases">
        <title>Genome assemblies of Stephania.</title>
        <authorList>
            <person name="Yang L."/>
        </authorList>
    </citation>
    <scope>NUCLEOTIDE SEQUENCE [LARGE SCALE GENOMIC DNA]</scope>
    <source>
        <strain evidence="2">QJT</strain>
        <tissue evidence="2">Leaf</tissue>
    </source>
</reference>
<dbReference type="EMBL" id="JBBNAE010000011">
    <property type="protein sequence ID" value="KAK9085115.1"/>
    <property type="molecule type" value="Genomic_DNA"/>
</dbReference>